<dbReference type="Pfam" id="PF03450">
    <property type="entry name" value="CO_deh_flav_C"/>
    <property type="match status" value="1"/>
</dbReference>
<reference evidence="3 4" key="1">
    <citation type="submission" date="2019-09" db="EMBL/GenBank/DDBJ databases">
        <title>Genome Sequence of Larkinella sp MA1.</title>
        <authorList>
            <person name="Srinivasan S."/>
        </authorList>
    </citation>
    <scope>NUCLEOTIDE SEQUENCE [LARGE SCALE GENOMIC DNA]</scope>
    <source>
        <strain evidence="3 4">MA1</strain>
    </source>
</reference>
<name>A0A5N1JGA5_9BACT</name>
<evidence type="ECO:0000313" key="4">
    <source>
        <dbReference type="Proteomes" id="UP000326344"/>
    </source>
</evidence>
<accession>A0A5N1JGA5</accession>
<protein>
    <submittedName>
        <fullName evidence="3">Xanthine dehydrogenase family protein subunit M</fullName>
    </submittedName>
</protein>
<dbReference type="RefSeq" id="WP_150879152.1">
    <property type="nucleotide sequence ID" value="NZ_VTWS01000005.1"/>
</dbReference>
<comment type="caution">
    <text evidence="3">The sequence shown here is derived from an EMBL/GenBank/DDBJ whole genome shotgun (WGS) entry which is preliminary data.</text>
</comment>
<dbReference type="SUPFAM" id="SSF55447">
    <property type="entry name" value="CO dehydrogenase flavoprotein C-terminal domain-like"/>
    <property type="match status" value="1"/>
</dbReference>
<dbReference type="Gene3D" id="3.30.390.50">
    <property type="entry name" value="CO dehydrogenase flavoprotein, C-terminal domain"/>
    <property type="match status" value="1"/>
</dbReference>
<dbReference type="Pfam" id="PF00941">
    <property type="entry name" value="FAD_binding_5"/>
    <property type="match status" value="1"/>
</dbReference>
<dbReference type="InterPro" id="IPR051312">
    <property type="entry name" value="Diverse_Substr_Oxidored"/>
</dbReference>
<dbReference type="InterPro" id="IPR016167">
    <property type="entry name" value="FAD-bd_PCMH_sub1"/>
</dbReference>
<keyword evidence="1" id="KW-0274">FAD</keyword>
<dbReference type="SMART" id="SM01092">
    <property type="entry name" value="CO_deh_flav_C"/>
    <property type="match status" value="1"/>
</dbReference>
<dbReference type="InterPro" id="IPR036683">
    <property type="entry name" value="CO_DH_flav_C_dom_sf"/>
</dbReference>
<organism evidence="3 4">
    <name type="scientific">Larkinella humicola</name>
    <dbReference type="NCBI Taxonomy" id="2607654"/>
    <lineage>
        <taxon>Bacteria</taxon>
        <taxon>Pseudomonadati</taxon>
        <taxon>Bacteroidota</taxon>
        <taxon>Cytophagia</taxon>
        <taxon>Cytophagales</taxon>
        <taxon>Spirosomataceae</taxon>
        <taxon>Larkinella</taxon>
    </lineage>
</organism>
<dbReference type="EMBL" id="VTWS01000005">
    <property type="protein sequence ID" value="KAA9349769.1"/>
    <property type="molecule type" value="Genomic_DNA"/>
</dbReference>
<dbReference type="PANTHER" id="PTHR42659">
    <property type="entry name" value="XANTHINE DEHYDROGENASE SUBUNIT C-RELATED"/>
    <property type="match status" value="1"/>
</dbReference>
<dbReference type="Proteomes" id="UP000326344">
    <property type="component" value="Unassembled WGS sequence"/>
</dbReference>
<dbReference type="InterPro" id="IPR016166">
    <property type="entry name" value="FAD-bd_PCMH"/>
</dbReference>
<dbReference type="InterPro" id="IPR016169">
    <property type="entry name" value="FAD-bd_PCMH_sub2"/>
</dbReference>
<dbReference type="Gene3D" id="3.30.43.10">
    <property type="entry name" value="Uridine Diphospho-n-acetylenolpyruvylglucosamine Reductase, domain 2"/>
    <property type="match status" value="1"/>
</dbReference>
<dbReference type="Gene3D" id="3.30.465.10">
    <property type="match status" value="2"/>
</dbReference>
<evidence type="ECO:0000259" key="2">
    <source>
        <dbReference type="PROSITE" id="PS51387"/>
    </source>
</evidence>
<keyword evidence="4" id="KW-1185">Reference proteome</keyword>
<dbReference type="PROSITE" id="PS51387">
    <property type="entry name" value="FAD_PCMH"/>
    <property type="match status" value="1"/>
</dbReference>
<feature type="domain" description="FAD-binding PCMH-type" evidence="2">
    <location>
        <begin position="1"/>
        <end position="233"/>
    </location>
</feature>
<sequence>MNPFQFTRVTTPQAAISASTKESGTYFLAGGTNLIDLMKREVILPERLIDINKLPLTTIEKNVTGLRIGAMAKNSAVADHELVKTHFPLLSMALNAGASAQLRNMATVGGNLMQRTRCSYFYDHSMPCNKRGPVQAGPDKGKPNGPAGCGAIGGFNRMHAIFGASSKCIAVHPSDMCIALAALDATVNVSGPKGDRRIPFSEFHRLPGELPQKDNTLLPGELIMSVDLPTNRFADHSHYLKIRDRASYAFALVSVGVGLEMKRSDGSVHTIQDVRLAMGGVAHKPWRLFEAEQFLKGKEATEANFKQAATLAMKGAKSYGENDFKLTLAPNSIIDALKTATKTA</sequence>
<evidence type="ECO:0000313" key="3">
    <source>
        <dbReference type="EMBL" id="KAA9349769.1"/>
    </source>
</evidence>
<evidence type="ECO:0000256" key="1">
    <source>
        <dbReference type="ARBA" id="ARBA00022827"/>
    </source>
</evidence>
<gene>
    <name evidence="3" type="ORF">F0P93_20190</name>
</gene>
<dbReference type="SUPFAM" id="SSF56176">
    <property type="entry name" value="FAD-binding/transporter-associated domain-like"/>
    <property type="match status" value="1"/>
</dbReference>
<proteinExistence type="predicted"/>
<dbReference type="InterPro" id="IPR002346">
    <property type="entry name" value="Mopterin_DH_FAD-bd"/>
</dbReference>
<dbReference type="PANTHER" id="PTHR42659:SF1">
    <property type="entry name" value="OXIDOREDUCTASE"/>
    <property type="match status" value="1"/>
</dbReference>
<dbReference type="GO" id="GO:0016491">
    <property type="term" value="F:oxidoreductase activity"/>
    <property type="evidence" value="ECO:0007669"/>
    <property type="project" value="InterPro"/>
</dbReference>
<dbReference type="InterPro" id="IPR036318">
    <property type="entry name" value="FAD-bd_PCMH-like_sf"/>
</dbReference>
<keyword evidence="1" id="KW-0285">Flavoprotein</keyword>
<dbReference type="GO" id="GO:0071949">
    <property type="term" value="F:FAD binding"/>
    <property type="evidence" value="ECO:0007669"/>
    <property type="project" value="InterPro"/>
</dbReference>
<dbReference type="InterPro" id="IPR005107">
    <property type="entry name" value="CO_DH_flav_C"/>
</dbReference>
<dbReference type="AlphaFoldDB" id="A0A5N1JGA5"/>